<dbReference type="PIRSF" id="PIRSF009467">
    <property type="entry name" value="Ureas_acces_UreF"/>
    <property type="match status" value="1"/>
</dbReference>
<comment type="caution">
    <text evidence="4">The sequence shown here is derived from an EMBL/GenBank/DDBJ whole genome shotgun (WGS) entry which is preliminary data.</text>
</comment>
<dbReference type="PANTHER" id="PTHR33620:SF1">
    <property type="entry name" value="UREASE ACCESSORY PROTEIN F"/>
    <property type="match status" value="1"/>
</dbReference>
<accession>A0A8J7LWS5</accession>
<keyword evidence="1 3" id="KW-0996">Nickel insertion</keyword>
<dbReference type="Pfam" id="PF01730">
    <property type="entry name" value="UreF"/>
    <property type="match status" value="1"/>
</dbReference>
<evidence type="ECO:0000256" key="2">
    <source>
        <dbReference type="ARBA" id="ARBA00023186"/>
    </source>
</evidence>
<comment type="similarity">
    <text evidence="3">Belongs to the UreF family.</text>
</comment>
<evidence type="ECO:0000256" key="1">
    <source>
        <dbReference type="ARBA" id="ARBA00022988"/>
    </source>
</evidence>
<keyword evidence="5" id="KW-1185">Reference proteome</keyword>
<dbReference type="InterPro" id="IPR002639">
    <property type="entry name" value="UreF"/>
</dbReference>
<dbReference type="PANTHER" id="PTHR33620">
    <property type="entry name" value="UREASE ACCESSORY PROTEIN F"/>
    <property type="match status" value="1"/>
</dbReference>
<gene>
    <name evidence="3" type="primary">ureF</name>
    <name evidence="4" type="ORF">JF290_13555</name>
</gene>
<comment type="subunit">
    <text evidence="3">UreD, UreF and UreG form a complex that acts as a GTP-hydrolysis-dependent molecular chaperone, activating the urease apoprotein by helping to assemble the nickel containing metallocenter of UreC. The UreE protein probably delivers the nickel.</text>
</comment>
<reference evidence="4" key="1">
    <citation type="submission" date="2020-12" db="EMBL/GenBank/DDBJ databases">
        <title>Sedimentitalea sp. nov., isolated from sand in Incheon.</title>
        <authorList>
            <person name="Kim W."/>
        </authorList>
    </citation>
    <scope>NUCLEOTIDE SEQUENCE</scope>
    <source>
        <strain evidence="4">CAU 1593</strain>
    </source>
</reference>
<dbReference type="RefSeq" id="WP_199025432.1">
    <property type="nucleotide sequence ID" value="NZ_JAELVR010000009.1"/>
</dbReference>
<dbReference type="EMBL" id="JAELVR010000009">
    <property type="protein sequence ID" value="MBJ6372555.1"/>
    <property type="molecule type" value="Genomic_DNA"/>
</dbReference>
<proteinExistence type="inferred from homology"/>
<comment type="subcellular location">
    <subcellularLocation>
        <location evidence="3">Cytoplasm</location>
    </subcellularLocation>
</comment>
<dbReference type="Proteomes" id="UP000619079">
    <property type="component" value="Unassembled WGS sequence"/>
</dbReference>
<keyword evidence="2 3" id="KW-0143">Chaperone</keyword>
<keyword evidence="3" id="KW-0963">Cytoplasm</keyword>
<protein>
    <recommendedName>
        <fullName evidence="3">Urease accessory protein UreF</fullName>
    </recommendedName>
</protein>
<evidence type="ECO:0000256" key="3">
    <source>
        <dbReference type="HAMAP-Rule" id="MF_01385"/>
    </source>
</evidence>
<dbReference type="HAMAP" id="MF_01385">
    <property type="entry name" value="UreF"/>
    <property type="match status" value="1"/>
</dbReference>
<dbReference type="AlphaFoldDB" id="A0A8J7LWS5"/>
<evidence type="ECO:0000313" key="4">
    <source>
        <dbReference type="EMBL" id="MBJ6372555.1"/>
    </source>
</evidence>
<dbReference type="InterPro" id="IPR038277">
    <property type="entry name" value="UreF_sf"/>
</dbReference>
<organism evidence="4 5">
    <name type="scientific">Sedimentitalea arenosa</name>
    <dbReference type="NCBI Taxonomy" id="2798803"/>
    <lineage>
        <taxon>Bacteria</taxon>
        <taxon>Pseudomonadati</taxon>
        <taxon>Pseudomonadota</taxon>
        <taxon>Alphaproteobacteria</taxon>
        <taxon>Rhodobacterales</taxon>
        <taxon>Paracoccaceae</taxon>
        <taxon>Sedimentitalea</taxon>
    </lineage>
</organism>
<dbReference type="GO" id="GO:0005737">
    <property type="term" value="C:cytoplasm"/>
    <property type="evidence" value="ECO:0007669"/>
    <property type="project" value="UniProtKB-SubCell"/>
</dbReference>
<dbReference type="Gene3D" id="1.10.4190.10">
    <property type="entry name" value="Urease accessory protein UreF"/>
    <property type="match status" value="1"/>
</dbReference>
<name>A0A8J7LWS5_9RHOB</name>
<sequence length="213" mass="22668">MRTDPNALLTLSQWLSPAYPVGAFSYSHGLEWAVAQGDVHDRASFSRWLRDILEYGAGRSDAILLADAYRADDAAETDALARALAPSRERLAETVNQGAAFARATAPIWETPFEDLCYPVAVGVAAKFCGLPLRDTLALFLYAFAGNLSSAAMRLVPLGQSDGQAVLAECAPLCLSLAEAAMEASPDDIGSCVLAADIGAMKHETQATRLFQS</sequence>
<evidence type="ECO:0000313" key="5">
    <source>
        <dbReference type="Proteomes" id="UP000619079"/>
    </source>
</evidence>
<dbReference type="GO" id="GO:0016151">
    <property type="term" value="F:nickel cation binding"/>
    <property type="evidence" value="ECO:0007669"/>
    <property type="project" value="UniProtKB-UniRule"/>
</dbReference>
<comment type="function">
    <text evidence="3">Required for maturation of urease via the functional incorporation of the urease nickel metallocenter.</text>
</comment>